<dbReference type="PROSITE" id="PS52009">
    <property type="entry name" value="GH84"/>
    <property type="match status" value="1"/>
</dbReference>
<dbReference type="Gene3D" id="3.20.20.80">
    <property type="entry name" value="Glycosidases"/>
    <property type="match status" value="1"/>
</dbReference>
<dbReference type="GO" id="GO:0015929">
    <property type="term" value="F:hexosaminidase activity"/>
    <property type="evidence" value="ECO:0007669"/>
    <property type="project" value="UniProtKB-ARBA"/>
</dbReference>
<dbReference type="PANTHER" id="PTHR13170:SF16">
    <property type="entry name" value="PROTEIN O-GLCNACASE"/>
    <property type="match status" value="1"/>
</dbReference>
<keyword evidence="1 3" id="KW-0378">Hydrolase</keyword>
<proteinExistence type="inferred from homology"/>
<evidence type="ECO:0000256" key="3">
    <source>
        <dbReference type="PROSITE-ProRule" id="PRU01353"/>
    </source>
</evidence>
<dbReference type="EMBL" id="JAHLFE010000006">
    <property type="protein sequence ID" value="MBU3843289.1"/>
    <property type="molecule type" value="Genomic_DNA"/>
</dbReference>
<comment type="caution">
    <text evidence="5">The sequence shown here is derived from an EMBL/GenBank/DDBJ whole genome shotgun (WGS) entry which is preliminary data.</text>
</comment>
<evidence type="ECO:0000259" key="4">
    <source>
        <dbReference type="PROSITE" id="PS52009"/>
    </source>
</evidence>
<dbReference type="Pfam" id="PF07555">
    <property type="entry name" value="NAGidase"/>
    <property type="match status" value="1"/>
</dbReference>
<comment type="similarity">
    <text evidence="3">Belongs to the glycosyl hydrolase 84 family.</text>
</comment>
<dbReference type="GO" id="GO:1901135">
    <property type="term" value="P:carbohydrate derivative metabolic process"/>
    <property type="evidence" value="ECO:0007669"/>
    <property type="project" value="UniProtKB-ARBA"/>
</dbReference>
<dbReference type="InterPro" id="IPR051822">
    <property type="entry name" value="Glycosyl_Hydrolase_84"/>
</dbReference>
<evidence type="ECO:0000256" key="1">
    <source>
        <dbReference type="ARBA" id="ARBA00022801"/>
    </source>
</evidence>
<organism evidence="5 6">
    <name type="scientific">Candidatus Anaerobiospirillum pullicola</name>
    <dbReference type="NCBI Taxonomy" id="2838451"/>
    <lineage>
        <taxon>Bacteria</taxon>
        <taxon>Pseudomonadati</taxon>
        <taxon>Pseudomonadota</taxon>
        <taxon>Gammaproteobacteria</taxon>
        <taxon>Aeromonadales</taxon>
        <taxon>Succinivibrionaceae</taxon>
        <taxon>Anaerobiospirillum</taxon>
    </lineage>
</organism>
<sequence>MSAHLSPNTASETTATKPYLGMIEGFYGQRYSQPERAALYNFLAQHGYSFYIYAPKEDQHLREHWQDDLLGDAAYVAYLKEASAAAHQAGLDFGVALSPLGLTANFEAQQELVVKRVQELCELTHCEILGLLFDDMVKDSESIGALQNKIIATIEKQLPAHVKHFIICPSYYTDDPVLDRLFGQRPEHYFTDLMAGLPERVEVFWTGEKVVAPDITPEYLDQVTQLLGRKPFIWDNYPVNDGKKLCPFLFLNKFKGRTNLQGHATGHAINPMVQPLLSTLAAVTLPLIYAGKSSTEINAAHLQQAKALLGKAFAMFLKSDRLPLLTEIGLKNMSERDKARLLELTYVDDTPALAEIRDFLQGSKRFDQNIIV</sequence>
<protein>
    <submittedName>
        <fullName evidence="5">Beta-N-acetylglucosaminidase domain-containing protein</fullName>
    </submittedName>
</protein>
<dbReference type="InterPro" id="IPR017853">
    <property type="entry name" value="GH"/>
</dbReference>
<dbReference type="InterPro" id="IPR011496">
    <property type="entry name" value="O-GlcNAcase_cat"/>
</dbReference>
<evidence type="ECO:0000256" key="2">
    <source>
        <dbReference type="ARBA" id="ARBA00023295"/>
    </source>
</evidence>
<gene>
    <name evidence="5" type="ORF">H9847_00215</name>
</gene>
<dbReference type="Proteomes" id="UP000733611">
    <property type="component" value="Unassembled WGS sequence"/>
</dbReference>
<feature type="domain" description="GH84" evidence="4">
    <location>
        <begin position="18"/>
        <end position="293"/>
    </location>
</feature>
<dbReference type="AlphaFoldDB" id="A0A948TEB2"/>
<accession>A0A948TEB2</accession>
<name>A0A948TEB2_9GAMM</name>
<dbReference type="PANTHER" id="PTHR13170">
    <property type="entry name" value="O-GLCNACASE"/>
    <property type="match status" value="1"/>
</dbReference>
<evidence type="ECO:0000313" key="5">
    <source>
        <dbReference type="EMBL" id="MBU3843289.1"/>
    </source>
</evidence>
<keyword evidence="2 3" id="KW-0326">Glycosidase</keyword>
<dbReference type="SUPFAM" id="SSF51445">
    <property type="entry name" value="(Trans)glycosidases"/>
    <property type="match status" value="1"/>
</dbReference>
<reference evidence="5" key="1">
    <citation type="journal article" date="2021" name="PeerJ">
        <title>Extensive microbial diversity within the chicken gut microbiome revealed by metagenomics and culture.</title>
        <authorList>
            <person name="Gilroy R."/>
            <person name="Ravi A."/>
            <person name="Getino M."/>
            <person name="Pursley I."/>
            <person name="Horton D.L."/>
            <person name="Alikhan N.F."/>
            <person name="Baker D."/>
            <person name="Gharbi K."/>
            <person name="Hall N."/>
            <person name="Watson M."/>
            <person name="Adriaenssens E.M."/>
            <person name="Foster-Nyarko E."/>
            <person name="Jarju S."/>
            <person name="Secka A."/>
            <person name="Antonio M."/>
            <person name="Oren A."/>
            <person name="Chaudhuri R.R."/>
            <person name="La Ragione R."/>
            <person name="Hildebrand F."/>
            <person name="Pallen M.J."/>
        </authorList>
    </citation>
    <scope>NUCLEOTIDE SEQUENCE</scope>
    <source>
        <strain evidence="5">378</strain>
    </source>
</reference>
<reference evidence="5" key="2">
    <citation type="submission" date="2021-04" db="EMBL/GenBank/DDBJ databases">
        <authorList>
            <person name="Gilroy R."/>
        </authorList>
    </citation>
    <scope>NUCLEOTIDE SEQUENCE</scope>
    <source>
        <strain evidence="5">378</strain>
    </source>
</reference>
<evidence type="ECO:0000313" key="6">
    <source>
        <dbReference type="Proteomes" id="UP000733611"/>
    </source>
</evidence>
<feature type="active site" description="Proton donor" evidence="3">
    <location>
        <position position="135"/>
    </location>
</feature>